<keyword evidence="7" id="KW-0446">Lipid-binding</keyword>
<comment type="similarity">
    <text evidence="2 10">Belongs to the calycin superfamily. Lipocalin family.</text>
</comment>
<dbReference type="PANTHER" id="PTHR10612">
    <property type="entry name" value="APOLIPOPROTEIN D"/>
    <property type="match status" value="1"/>
</dbReference>
<comment type="subcellular location">
    <subcellularLocation>
        <location evidence="1">Secreted</location>
    </subcellularLocation>
</comment>
<evidence type="ECO:0000256" key="6">
    <source>
        <dbReference type="ARBA" id="ARBA00022729"/>
    </source>
</evidence>
<feature type="chain" id="PRO_5041786024" description="Apolipoprotein D" evidence="10">
    <location>
        <begin position="21"/>
        <end position="186"/>
    </location>
</feature>
<dbReference type="GO" id="GO:0006629">
    <property type="term" value="P:lipid metabolic process"/>
    <property type="evidence" value="ECO:0007669"/>
    <property type="project" value="TreeGrafter"/>
</dbReference>
<dbReference type="GO" id="GO:0008289">
    <property type="term" value="F:lipid binding"/>
    <property type="evidence" value="ECO:0007669"/>
    <property type="project" value="UniProtKB-KW"/>
</dbReference>
<dbReference type="PIRSF" id="PIRSF036893">
    <property type="entry name" value="Lipocalin_ApoD"/>
    <property type="match status" value="1"/>
</dbReference>
<feature type="domain" description="Lipocalin/cytosolic fatty-acid binding" evidence="11">
    <location>
        <begin position="41"/>
        <end position="175"/>
    </location>
</feature>
<reference evidence="12" key="1">
    <citation type="submission" date="2023-11" db="EMBL/GenBank/DDBJ databases">
        <title>Genome assemblies of two species of porcelain crab, Petrolisthes cinctipes and Petrolisthes manimaculis (Anomura: Porcellanidae).</title>
        <authorList>
            <person name="Angst P."/>
        </authorList>
    </citation>
    <scope>NUCLEOTIDE SEQUENCE</scope>
    <source>
        <strain evidence="12">PB745_02</strain>
        <tissue evidence="12">Gill</tissue>
    </source>
</reference>
<dbReference type="GO" id="GO:0031409">
    <property type="term" value="F:pigment binding"/>
    <property type="evidence" value="ECO:0007669"/>
    <property type="project" value="InterPro"/>
</dbReference>
<dbReference type="InterPro" id="IPR022271">
    <property type="entry name" value="Lipocalin_ApoD"/>
</dbReference>
<dbReference type="FunFam" id="2.40.128.20:FF:000003">
    <property type="entry name" value="Apolipoprotein D"/>
    <property type="match status" value="1"/>
</dbReference>
<evidence type="ECO:0000256" key="3">
    <source>
        <dbReference type="ARBA" id="ARBA00019890"/>
    </source>
</evidence>
<evidence type="ECO:0000256" key="10">
    <source>
        <dbReference type="PIRNR" id="PIRNR036893"/>
    </source>
</evidence>
<keyword evidence="13" id="KW-1185">Reference proteome</keyword>
<dbReference type="AlphaFoldDB" id="A0AAE1UPM1"/>
<feature type="signal peptide" evidence="10">
    <location>
        <begin position="1"/>
        <end position="20"/>
    </location>
</feature>
<proteinExistence type="inferred from homology"/>
<evidence type="ECO:0000256" key="8">
    <source>
        <dbReference type="ARBA" id="ARBA00023157"/>
    </source>
</evidence>
<dbReference type="SUPFAM" id="SSF50814">
    <property type="entry name" value="Lipocalins"/>
    <property type="match status" value="1"/>
</dbReference>
<keyword evidence="8" id="KW-1015">Disulfide bond</keyword>
<sequence length="186" mass="20706">MYGCMQSVLLLVLAVCVVRSQIVFPLNCPNQAVVQNFNSTEYLGLWYENQKYPVIFEAGGKCITATYSDNGNNKIGVLNSQRNILTNKETTITGEATFTGSTTEASLTVTFKGIPFGGSYKVLDTDYTSFAIVWSCQDLVLFNTQILWILTRERNPPSTLIDSVRQTIESRGITLLFMKPTDQTNC</sequence>
<dbReference type="PRINTS" id="PR01273">
    <property type="entry name" value="INVTBRTCOLOR"/>
</dbReference>
<evidence type="ECO:0000313" key="12">
    <source>
        <dbReference type="EMBL" id="KAK4328386.1"/>
    </source>
</evidence>
<dbReference type="PANTHER" id="PTHR10612:SF34">
    <property type="entry name" value="APOLIPOPROTEIN D"/>
    <property type="match status" value="1"/>
</dbReference>
<dbReference type="InterPro" id="IPR003057">
    <property type="entry name" value="Invtbrt_color"/>
</dbReference>
<comment type="caution">
    <text evidence="12">The sequence shown here is derived from an EMBL/GenBank/DDBJ whole genome shotgun (WGS) entry which is preliminary data.</text>
</comment>
<evidence type="ECO:0000256" key="4">
    <source>
        <dbReference type="ARBA" id="ARBA00022448"/>
    </source>
</evidence>
<evidence type="ECO:0000256" key="2">
    <source>
        <dbReference type="ARBA" id="ARBA00006889"/>
    </source>
</evidence>
<evidence type="ECO:0000256" key="9">
    <source>
        <dbReference type="ARBA" id="ARBA00023180"/>
    </source>
</evidence>
<dbReference type="CDD" id="cd19437">
    <property type="entry name" value="lipocalin_apoD-like"/>
    <property type="match status" value="1"/>
</dbReference>
<dbReference type="InterPro" id="IPR000566">
    <property type="entry name" value="Lipocln_cytosolic_FA-bd_dom"/>
</dbReference>
<evidence type="ECO:0000256" key="7">
    <source>
        <dbReference type="ARBA" id="ARBA00023121"/>
    </source>
</evidence>
<evidence type="ECO:0000256" key="1">
    <source>
        <dbReference type="ARBA" id="ARBA00004613"/>
    </source>
</evidence>
<dbReference type="EMBL" id="JAWZYT010000081">
    <property type="protein sequence ID" value="KAK4328386.1"/>
    <property type="molecule type" value="Genomic_DNA"/>
</dbReference>
<dbReference type="InterPro" id="IPR012674">
    <property type="entry name" value="Calycin"/>
</dbReference>
<name>A0AAE1UPM1_9EUCA</name>
<keyword evidence="6 10" id="KW-0732">Signal</keyword>
<organism evidence="12 13">
    <name type="scientific">Petrolisthes manimaculis</name>
    <dbReference type="NCBI Taxonomy" id="1843537"/>
    <lineage>
        <taxon>Eukaryota</taxon>
        <taxon>Metazoa</taxon>
        <taxon>Ecdysozoa</taxon>
        <taxon>Arthropoda</taxon>
        <taxon>Crustacea</taxon>
        <taxon>Multicrustacea</taxon>
        <taxon>Malacostraca</taxon>
        <taxon>Eumalacostraca</taxon>
        <taxon>Eucarida</taxon>
        <taxon>Decapoda</taxon>
        <taxon>Pleocyemata</taxon>
        <taxon>Anomura</taxon>
        <taxon>Galatheoidea</taxon>
        <taxon>Porcellanidae</taxon>
        <taxon>Petrolisthes</taxon>
    </lineage>
</organism>
<accession>A0AAE1UPM1</accession>
<keyword evidence="5" id="KW-0964">Secreted</keyword>
<dbReference type="Pfam" id="PF08212">
    <property type="entry name" value="Lipocalin_2"/>
    <property type="match status" value="1"/>
</dbReference>
<keyword evidence="4" id="KW-0813">Transport</keyword>
<evidence type="ECO:0000256" key="5">
    <source>
        <dbReference type="ARBA" id="ARBA00022525"/>
    </source>
</evidence>
<gene>
    <name evidence="12" type="ORF">Pmani_001214</name>
</gene>
<evidence type="ECO:0000259" key="11">
    <source>
        <dbReference type="Pfam" id="PF08212"/>
    </source>
</evidence>
<dbReference type="Gene3D" id="2.40.128.20">
    <property type="match status" value="1"/>
</dbReference>
<protein>
    <recommendedName>
        <fullName evidence="3">Apolipoprotein D</fullName>
    </recommendedName>
</protein>
<dbReference type="GO" id="GO:0005576">
    <property type="term" value="C:extracellular region"/>
    <property type="evidence" value="ECO:0007669"/>
    <property type="project" value="UniProtKB-SubCell"/>
</dbReference>
<keyword evidence="9" id="KW-0325">Glycoprotein</keyword>
<dbReference type="GO" id="GO:0000302">
    <property type="term" value="P:response to reactive oxygen species"/>
    <property type="evidence" value="ECO:0007669"/>
    <property type="project" value="TreeGrafter"/>
</dbReference>
<dbReference type="Proteomes" id="UP001292094">
    <property type="component" value="Unassembled WGS sequence"/>
</dbReference>
<evidence type="ECO:0000313" key="13">
    <source>
        <dbReference type="Proteomes" id="UP001292094"/>
    </source>
</evidence>
<dbReference type="GO" id="GO:0005737">
    <property type="term" value="C:cytoplasm"/>
    <property type="evidence" value="ECO:0007669"/>
    <property type="project" value="TreeGrafter"/>
</dbReference>